<dbReference type="Proteomes" id="UP000028868">
    <property type="component" value="Unassembled WGS sequence"/>
</dbReference>
<evidence type="ECO:0000313" key="2">
    <source>
        <dbReference type="Proteomes" id="UP000028868"/>
    </source>
</evidence>
<dbReference type="Gene3D" id="1.50.10.20">
    <property type="match status" value="1"/>
</dbReference>
<organism evidence="1 2">
    <name type="scientific">Halobacillus karajensis</name>
    <dbReference type="NCBI Taxonomy" id="195088"/>
    <lineage>
        <taxon>Bacteria</taxon>
        <taxon>Bacillati</taxon>
        <taxon>Bacillota</taxon>
        <taxon>Bacilli</taxon>
        <taxon>Bacillales</taxon>
        <taxon>Bacillaceae</taxon>
        <taxon>Halobacillus</taxon>
    </lineage>
</organism>
<dbReference type="InterPro" id="IPR008930">
    <property type="entry name" value="Terpenoid_cyclase/PrenylTrfase"/>
</dbReference>
<protein>
    <submittedName>
        <fullName evidence="1">Uncharacterized protein</fullName>
    </submittedName>
</protein>
<dbReference type="SUPFAM" id="SSF48239">
    <property type="entry name" value="Terpenoid cyclases/Protein prenyltransferases"/>
    <property type="match status" value="1"/>
</dbReference>
<accession>A0A024P6E0</accession>
<name>A0A024P6E0_9BACI</name>
<reference evidence="1 2" key="2">
    <citation type="submission" date="2014-05" db="EMBL/GenBank/DDBJ databases">
        <title>Draft genome sequence of Halobacillus karajensis HK-03.</title>
        <authorList>
            <person name="Khelaifia S."/>
            <person name="Croce O."/>
            <person name="Lagier J.C."/>
            <person name="Raoult D."/>
        </authorList>
    </citation>
    <scope>NUCLEOTIDE SEQUENCE [LARGE SCALE GENOMIC DNA]</scope>
    <source>
        <strain evidence="1 2">HD-03</strain>
    </source>
</reference>
<dbReference type="RefSeq" id="WP_244877817.1">
    <property type="nucleotide sequence ID" value="NZ_CCDH010000001.1"/>
</dbReference>
<proteinExistence type="predicted"/>
<gene>
    <name evidence="1" type="ORF">BN983_02450</name>
</gene>
<reference evidence="2" key="1">
    <citation type="submission" date="2014-03" db="EMBL/GenBank/DDBJ databases">
        <authorList>
            <person name="Urmite Genomes U."/>
        </authorList>
    </citation>
    <scope>NUCLEOTIDE SEQUENCE [LARGE SCALE GENOMIC DNA]</scope>
    <source>
        <strain evidence="2">HD-03</strain>
    </source>
</reference>
<dbReference type="AlphaFoldDB" id="A0A024P6E0"/>
<keyword evidence="2" id="KW-1185">Reference proteome</keyword>
<dbReference type="EMBL" id="CCDI010000003">
    <property type="protein sequence ID" value="CDQ24181.1"/>
    <property type="molecule type" value="Genomic_DNA"/>
</dbReference>
<comment type="caution">
    <text evidence="1">The sequence shown here is derived from an EMBL/GenBank/DDBJ whole genome shotgun (WGS) entry which is preliminary data.</text>
</comment>
<evidence type="ECO:0000313" key="1">
    <source>
        <dbReference type="EMBL" id="CDQ24181.1"/>
    </source>
</evidence>
<sequence>MKRNARPLEAAWWHALMDGGLKSDVIHYIKAFQNKDGGFGHGIEPDFWLPQSSPMATWAAGQYLYELDVASKEPVILDMITYLLQTYDESTGMWPSVLPENNDYPHAPWWRWDERVQQTWTFNPGAELAGFLIHWAYEDSEAANVGWDSVEKALPHLMRMDIMDFHEVKAYQQLMKVLFRHKKTLSKRTPYTFEEVYAQTFLLADRCIDKYVENWGDSYKPLPLDIIHSPKDMFAEKYPRLIGKNLDFYIESMDDEGVWDLTWDWGEMSEAYAVSKRQWQGIVTVNRYQKLKAFDRLPEE</sequence>